<evidence type="ECO:0000256" key="1">
    <source>
        <dbReference type="ARBA" id="ARBA00023015"/>
    </source>
</evidence>
<dbReference type="RefSeq" id="WP_307231154.1">
    <property type="nucleotide sequence ID" value="NZ_JAUSTT010000020.1"/>
</dbReference>
<comment type="caution">
    <text evidence="5">The sequence shown here is derived from an EMBL/GenBank/DDBJ whole genome shotgun (WGS) entry which is preliminary data.</text>
</comment>
<dbReference type="InterPro" id="IPR036390">
    <property type="entry name" value="WH_DNA-bd_sf"/>
</dbReference>
<protein>
    <submittedName>
        <fullName evidence="5">GntR family transcriptional regulator</fullName>
    </submittedName>
</protein>
<evidence type="ECO:0000313" key="6">
    <source>
        <dbReference type="Proteomes" id="UP001223586"/>
    </source>
</evidence>
<name>A0ABT9WW00_9BACI</name>
<feature type="domain" description="HTH gntR-type" evidence="4">
    <location>
        <begin position="11"/>
        <end position="79"/>
    </location>
</feature>
<dbReference type="InterPro" id="IPR036388">
    <property type="entry name" value="WH-like_DNA-bd_sf"/>
</dbReference>
<keyword evidence="1" id="KW-0805">Transcription regulation</keyword>
<gene>
    <name evidence="5" type="ORF">J2S08_003168</name>
</gene>
<reference evidence="5 6" key="1">
    <citation type="submission" date="2023-07" db="EMBL/GenBank/DDBJ databases">
        <title>Genomic Encyclopedia of Type Strains, Phase IV (KMG-IV): sequencing the most valuable type-strain genomes for metagenomic binning, comparative biology and taxonomic classification.</title>
        <authorList>
            <person name="Goeker M."/>
        </authorList>
    </citation>
    <scope>NUCLEOTIDE SEQUENCE [LARGE SCALE GENOMIC DNA]</scope>
    <source>
        <strain evidence="5 6">DSM 23837</strain>
    </source>
</reference>
<accession>A0ABT9WW00</accession>
<keyword evidence="6" id="KW-1185">Reference proteome</keyword>
<evidence type="ECO:0000313" key="5">
    <source>
        <dbReference type="EMBL" id="MDQ0177289.1"/>
    </source>
</evidence>
<dbReference type="PROSITE" id="PS50949">
    <property type="entry name" value="HTH_GNTR"/>
    <property type="match status" value="1"/>
</dbReference>
<dbReference type="InterPro" id="IPR000524">
    <property type="entry name" value="Tscrpt_reg_HTH_GntR"/>
</dbReference>
<keyword evidence="2" id="KW-0238">DNA-binding</keyword>
<keyword evidence="3" id="KW-0804">Transcription</keyword>
<dbReference type="Proteomes" id="UP001223586">
    <property type="component" value="Unassembled WGS sequence"/>
</dbReference>
<organism evidence="5 6">
    <name type="scientific">Bacillus chungangensis</name>
    <dbReference type="NCBI Taxonomy" id="587633"/>
    <lineage>
        <taxon>Bacteria</taxon>
        <taxon>Bacillati</taxon>
        <taxon>Bacillota</taxon>
        <taxon>Bacilli</taxon>
        <taxon>Bacillales</taxon>
        <taxon>Bacillaceae</taxon>
        <taxon>Bacillus</taxon>
    </lineage>
</organism>
<dbReference type="EMBL" id="JAUSTT010000020">
    <property type="protein sequence ID" value="MDQ0177289.1"/>
    <property type="molecule type" value="Genomic_DNA"/>
</dbReference>
<dbReference type="Gene3D" id="1.10.10.10">
    <property type="entry name" value="Winged helix-like DNA-binding domain superfamily/Winged helix DNA-binding domain"/>
    <property type="match status" value="1"/>
</dbReference>
<proteinExistence type="predicted"/>
<dbReference type="SMART" id="SM00345">
    <property type="entry name" value="HTH_GNTR"/>
    <property type="match status" value="1"/>
</dbReference>
<dbReference type="Pfam" id="PF00392">
    <property type="entry name" value="GntR"/>
    <property type="match status" value="1"/>
</dbReference>
<dbReference type="PANTHER" id="PTHR38445">
    <property type="entry name" value="HTH-TYPE TRANSCRIPTIONAL REPRESSOR YTRA"/>
    <property type="match status" value="1"/>
</dbReference>
<dbReference type="SUPFAM" id="SSF46785">
    <property type="entry name" value="Winged helix' DNA-binding domain"/>
    <property type="match status" value="1"/>
</dbReference>
<evidence type="ECO:0000256" key="3">
    <source>
        <dbReference type="ARBA" id="ARBA00023163"/>
    </source>
</evidence>
<evidence type="ECO:0000256" key="2">
    <source>
        <dbReference type="ARBA" id="ARBA00023125"/>
    </source>
</evidence>
<dbReference type="PANTHER" id="PTHR38445:SF7">
    <property type="entry name" value="GNTR-FAMILY TRANSCRIPTIONAL REGULATOR"/>
    <property type="match status" value="1"/>
</dbReference>
<sequence length="134" mass="15564">MNILLSNNSRIPLYLQIEHQIKQKILEGSLKPGEKLPSMRALANLLEISMITTKKAYEDLEREGLLKTYVGKGTFVTEEVHDLSDLKQTQIEDLKTEIKRYIFEVKNLGVSKKDLISWIEEYYDQEGSECMRLN</sequence>
<dbReference type="CDD" id="cd07377">
    <property type="entry name" value="WHTH_GntR"/>
    <property type="match status" value="1"/>
</dbReference>
<evidence type="ECO:0000259" key="4">
    <source>
        <dbReference type="PROSITE" id="PS50949"/>
    </source>
</evidence>